<evidence type="ECO:0000313" key="5">
    <source>
        <dbReference type="Proteomes" id="UP000314987"/>
    </source>
</evidence>
<dbReference type="Proteomes" id="UP000314987">
    <property type="component" value="Unassembled WGS sequence"/>
</dbReference>
<dbReference type="AlphaFoldDB" id="A0A4X2M8Y5"/>
<gene>
    <name evidence="4" type="primary">OLAH</name>
</gene>
<protein>
    <recommendedName>
        <fullName evidence="2">oleoyl-[acyl-carrier-protein] hydrolase</fullName>
        <ecNumber evidence="2">3.1.2.14</ecNumber>
    </recommendedName>
</protein>
<dbReference type="PANTHER" id="PTHR11487">
    <property type="entry name" value="THIOESTERASE"/>
    <property type="match status" value="1"/>
</dbReference>
<evidence type="ECO:0000256" key="2">
    <source>
        <dbReference type="ARBA" id="ARBA00012480"/>
    </source>
</evidence>
<dbReference type="GeneTree" id="ENSGT00390000015518"/>
<dbReference type="Pfam" id="PF00975">
    <property type="entry name" value="Thioesterase"/>
    <property type="match status" value="1"/>
</dbReference>
<name>A0A4X2M8Y5_VOMUR</name>
<dbReference type="GO" id="GO:0006631">
    <property type="term" value="P:fatty acid metabolic process"/>
    <property type="evidence" value="ECO:0007669"/>
    <property type="project" value="UniProtKB-ARBA"/>
</dbReference>
<proteinExistence type="inferred from homology"/>
<dbReference type="GO" id="GO:0008610">
    <property type="term" value="P:lipid biosynthetic process"/>
    <property type="evidence" value="ECO:0007669"/>
    <property type="project" value="UniProtKB-ARBA"/>
</dbReference>
<reference evidence="4" key="3">
    <citation type="submission" date="2025-09" db="UniProtKB">
        <authorList>
            <consortium name="Ensembl"/>
        </authorList>
    </citation>
    <scope>IDENTIFICATION</scope>
</reference>
<dbReference type="OMA" id="VEMHENY"/>
<dbReference type="GO" id="GO:0016297">
    <property type="term" value="F:fatty acyl-[ACP] hydrolase activity"/>
    <property type="evidence" value="ECO:0007669"/>
    <property type="project" value="UniProtKB-EC"/>
</dbReference>
<dbReference type="Ensembl" id="ENSVURT00010034249.1">
    <property type="protein sequence ID" value="ENSVURP00010030077.1"/>
    <property type="gene ID" value="ENSVURG00010023003.1"/>
</dbReference>
<comment type="similarity">
    <text evidence="1">Belongs to the thioesterase family.</text>
</comment>
<keyword evidence="5" id="KW-1185">Reference proteome</keyword>
<dbReference type="InterPro" id="IPR001031">
    <property type="entry name" value="Thioesterase"/>
</dbReference>
<dbReference type="SUPFAM" id="SSF53474">
    <property type="entry name" value="alpha/beta-Hydrolases"/>
    <property type="match status" value="1"/>
</dbReference>
<dbReference type="InterPro" id="IPR029058">
    <property type="entry name" value="AB_hydrolase_fold"/>
</dbReference>
<dbReference type="PANTHER" id="PTHR11487:SF0">
    <property type="entry name" value="S-ACYL FATTY ACID SYNTHASE THIOESTERASE, MEDIUM CHAIN"/>
    <property type="match status" value="1"/>
</dbReference>
<sequence length="175" mass="19895">MLQNVPFAFFGHSMGSYIAFMTALHLKENYKLEPMHCFVSSATPLHKITHFHSSSFSGISEEQLFNFTTNIGGISKDLLENKELLEMFLPVLKADIQMIQNFNFVKSSKTLLSCDITCFSGTEDIAEEMEGWKDLTSGSVETHKFPGNHFYLTNPSNETFLINYITRCFEISYCA</sequence>
<reference evidence="4" key="2">
    <citation type="submission" date="2025-08" db="UniProtKB">
        <authorList>
            <consortium name="Ensembl"/>
        </authorList>
    </citation>
    <scope>IDENTIFICATION</scope>
</reference>
<organism evidence="4 5">
    <name type="scientific">Vombatus ursinus</name>
    <name type="common">Common wombat</name>
    <dbReference type="NCBI Taxonomy" id="29139"/>
    <lineage>
        <taxon>Eukaryota</taxon>
        <taxon>Metazoa</taxon>
        <taxon>Chordata</taxon>
        <taxon>Craniata</taxon>
        <taxon>Vertebrata</taxon>
        <taxon>Euteleostomi</taxon>
        <taxon>Mammalia</taxon>
        <taxon>Metatheria</taxon>
        <taxon>Diprotodontia</taxon>
        <taxon>Vombatidae</taxon>
        <taxon>Vombatus</taxon>
    </lineage>
</organism>
<evidence type="ECO:0000313" key="4">
    <source>
        <dbReference type="Ensembl" id="ENSVURP00010030077.1"/>
    </source>
</evidence>
<evidence type="ECO:0000256" key="1">
    <source>
        <dbReference type="ARBA" id="ARBA00007169"/>
    </source>
</evidence>
<feature type="domain" description="Thioesterase" evidence="3">
    <location>
        <begin position="6"/>
        <end position="162"/>
    </location>
</feature>
<accession>A0A4X2M8Y5</accession>
<dbReference type="Gene3D" id="3.40.50.1820">
    <property type="entry name" value="alpha/beta hydrolase"/>
    <property type="match status" value="1"/>
</dbReference>
<evidence type="ECO:0000259" key="3">
    <source>
        <dbReference type="Pfam" id="PF00975"/>
    </source>
</evidence>
<dbReference type="STRING" id="29139.ENSVURP00010030077"/>
<dbReference type="InterPro" id="IPR012223">
    <property type="entry name" value="TEII"/>
</dbReference>
<dbReference type="EC" id="3.1.2.14" evidence="2"/>
<reference evidence="5" key="1">
    <citation type="submission" date="2018-12" db="EMBL/GenBank/DDBJ databases">
        <authorList>
            <person name="Yazar S."/>
        </authorList>
    </citation>
    <scope>NUCLEOTIDE SEQUENCE [LARGE SCALE GENOMIC DNA]</scope>
</reference>